<keyword evidence="2" id="KW-1185">Reference proteome</keyword>
<proteinExistence type="predicted"/>
<evidence type="ECO:0000313" key="2">
    <source>
        <dbReference type="Proteomes" id="UP000035740"/>
    </source>
</evidence>
<dbReference type="EMBL" id="KQ090145">
    <property type="protein sequence ID" value="KMT05909.1"/>
    <property type="molecule type" value="Genomic_DNA"/>
</dbReference>
<dbReference type="Gramene" id="KMT05909">
    <property type="protein sequence ID" value="KMT05909"/>
    <property type="gene ID" value="BVRB_7g164900"/>
</dbReference>
<accession>A0A0J8C0S0</accession>
<gene>
    <name evidence="1" type="ORF">BVRB_7g164900</name>
</gene>
<evidence type="ECO:0000313" key="1">
    <source>
        <dbReference type="EMBL" id="KMT05909.1"/>
    </source>
</evidence>
<sequence length="52" mass="5937">MDFVRCSSKTRGFRSPSLKLHSLFIARRLLSFVAGKRSFAVLSATNLHELRK</sequence>
<organism evidence="1 2">
    <name type="scientific">Beta vulgaris subsp. vulgaris</name>
    <name type="common">Beet</name>
    <dbReference type="NCBI Taxonomy" id="3555"/>
    <lineage>
        <taxon>Eukaryota</taxon>
        <taxon>Viridiplantae</taxon>
        <taxon>Streptophyta</taxon>
        <taxon>Embryophyta</taxon>
        <taxon>Tracheophyta</taxon>
        <taxon>Spermatophyta</taxon>
        <taxon>Magnoliopsida</taxon>
        <taxon>eudicotyledons</taxon>
        <taxon>Gunneridae</taxon>
        <taxon>Pentapetalae</taxon>
        <taxon>Caryophyllales</taxon>
        <taxon>Chenopodiaceae</taxon>
        <taxon>Betoideae</taxon>
        <taxon>Beta</taxon>
    </lineage>
</organism>
<name>A0A0J8C0S0_BETVV</name>
<protein>
    <submittedName>
        <fullName evidence="1">Uncharacterized protein</fullName>
    </submittedName>
</protein>
<dbReference type="AlphaFoldDB" id="A0A0J8C0S0"/>
<dbReference type="Proteomes" id="UP000035740">
    <property type="component" value="Chromosome 7"/>
</dbReference>
<reference evidence="1 2" key="1">
    <citation type="journal article" date="2014" name="Nature">
        <title>The genome of the recently domesticated crop plant sugar beet (Beta vulgaris).</title>
        <authorList>
            <person name="Dohm J.C."/>
            <person name="Minoche A.E."/>
            <person name="Holtgrawe D."/>
            <person name="Capella-Gutierrez S."/>
            <person name="Zakrzewski F."/>
            <person name="Tafer H."/>
            <person name="Rupp O."/>
            <person name="Sorensen T.R."/>
            <person name="Stracke R."/>
            <person name="Reinhardt R."/>
            <person name="Goesmann A."/>
            <person name="Kraft T."/>
            <person name="Schulz B."/>
            <person name="Stadler P.F."/>
            <person name="Schmidt T."/>
            <person name="Gabaldon T."/>
            <person name="Lehrach H."/>
            <person name="Weisshaar B."/>
            <person name="Himmelbauer H."/>
        </authorList>
    </citation>
    <scope>NUCLEOTIDE SEQUENCE [LARGE SCALE GENOMIC DNA]</scope>
    <source>
        <tissue evidence="1">Taproot</tissue>
    </source>
</reference>